<organism evidence="2 3">
    <name type="scientific">Gossypium lobatum</name>
    <dbReference type="NCBI Taxonomy" id="34289"/>
    <lineage>
        <taxon>Eukaryota</taxon>
        <taxon>Viridiplantae</taxon>
        <taxon>Streptophyta</taxon>
        <taxon>Embryophyta</taxon>
        <taxon>Tracheophyta</taxon>
        <taxon>Spermatophyta</taxon>
        <taxon>Magnoliopsida</taxon>
        <taxon>eudicotyledons</taxon>
        <taxon>Gunneridae</taxon>
        <taxon>Pentapetalae</taxon>
        <taxon>rosids</taxon>
        <taxon>malvids</taxon>
        <taxon>Malvales</taxon>
        <taxon>Malvaceae</taxon>
        <taxon>Malvoideae</taxon>
        <taxon>Gossypium</taxon>
    </lineage>
</organism>
<reference evidence="2 3" key="1">
    <citation type="journal article" date="2019" name="Genome Biol. Evol.">
        <title>Insights into the evolution of the New World diploid cottons (Gossypium, subgenus Houzingenia) based on genome sequencing.</title>
        <authorList>
            <person name="Grover C.E."/>
            <person name="Arick M.A. 2nd"/>
            <person name="Thrash A."/>
            <person name="Conover J.L."/>
            <person name="Sanders W.S."/>
            <person name="Peterson D.G."/>
            <person name="Frelichowski J.E."/>
            <person name="Scheffler J.A."/>
            <person name="Scheffler B.E."/>
            <person name="Wendel J.F."/>
        </authorList>
    </citation>
    <scope>NUCLEOTIDE SEQUENCE [LARGE SCALE GENOMIC DNA]</scope>
    <source>
        <strain evidence="2">157</strain>
        <tissue evidence="2">Leaf</tissue>
    </source>
</reference>
<dbReference type="EMBL" id="JABEZX010000011">
    <property type="protein sequence ID" value="MBA0570627.1"/>
    <property type="molecule type" value="Genomic_DNA"/>
</dbReference>
<evidence type="ECO:0000313" key="3">
    <source>
        <dbReference type="Proteomes" id="UP000593572"/>
    </source>
</evidence>
<dbReference type="InterPro" id="IPR025558">
    <property type="entry name" value="DUF4283"/>
</dbReference>
<dbReference type="AlphaFoldDB" id="A0A7J8N0V9"/>
<sequence length="53" mass="6436">MANFWHTLRGVQVSDLGDKHYLFKYFHKMDIERVENGAPWTFNNHLLILYQLK</sequence>
<comment type="caution">
    <text evidence="2">The sequence shown here is derived from an EMBL/GenBank/DDBJ whole genome shotgun (WGS) entry which is preliminary data.</text>
</comment>
<accession>A0A7J8N0V9</accession>
<keyword evidence="3" id="KW-1185">Reference proteome</keyword>
<protein>
    <recommendedName>
        <fullName evidence="1">DUF4283 domain-containing protein</fullName>
    </recommendedName>
</protein>
<evidence type="ECO:0000259" key="1">
    <source>
        <dbReference type="Pfam" id="PF14111"/>
    </source>
</evidence>
<evidence type="ECO:0000313" key="2">
    <source>
        <dbReference type="EMBL" id="MBA0570627.1"/>
    </source>
</evidence>
<name>A0A7J8N0V9_9ROSI</name>
<dbReference type="Pfam" id="PF14111">
    <property type="entry name" value="DUF4283"/>
    <property type="match status" value="1"/>
</dbReference>
<proteinExistence type="predicted"/>
<feature type="domain" description="DUF4283" evidence="1">
    <location>
        <begin position="1"/>
        <end position="51"/>
    </location>
</feature>
<dbReference type="Proteomes" id="UP000593572">
    <property type="component" value="Unassembled WGS sequence"/>
</dbReference>
<gene>
    <name evidence="2" type="ORF">Golob_004247</name>
</gene>